<dbReference type="OrthoDB" id="10575305at2759"/>
<dbReference type="AlphaFoldDB" id="A0A1Y2HM38"/>
<feature type="chain" id="PRO_5013141614" description="Reelin domain-containing protein" evidence="1">
    <location>
        <begin position="24"/>
        <end position="211"/>
    </location>
</feature>
<gene>
    <name evidence="3" type="ORF">BCR44DRAFT_1433908</name>
</gene>
<dbReference type="Proteomes" id="UP000193411">
    <property type="component" value="Unassembled WGS sequence"/>
</dbReference>
<keyword evidence="4" id="KW-1185">Reference proteome</keyword>
<proteinExistence type="predicted"/>
<evidence type="ECO:0000313" key="3">
    <source>
        <dbReference type="EMBL" id="ORZ35645.1"/>
    </source>
</evidence>
<dbReference type="Pfam" id="PF02014">
    <property type="entry name" value="Reeler"/>
    <property type="match status" value="1"/>
</dbReference>
<name>A0A1Y2HM38_9FUNG</name>
<feature type="signal peptide" evidence="1">
    <location>
        <begin position="1"/>
        <end position="23"/>
    </location>
</feature>
<evidence type="ECO:0000256" key="1">
    <source>
        <dbReference type="SAM" id="SignalP"/>
    </source>
</evidence>
<evidence type="ECO:0000259" key="2">
    <source>
        <dbReference type="Pfam" id="PF02014"/>
    </source>
</evidence>
<dbReference type="EMBL" id="MCFL01000021">
    <property type="protein sequence ID" value="ORZ35645.1"/>
    <property type="molecule type" value="Genomic_DNA"/>
</dbReference>
<organism evidence="3 4">
    <name type="scientific">Catenaria anguillulae PL171</name>
    <dbReference type="NCBI Taxonomy" id="765915"/>
    <lineage>
        <taxon>Eukaryota</taxon>
        <taxon>Fungi</taxon>
        <taxon>Fungi incertae sedis</taxon>
        <taxon>Blastocladiomycota</taxon>
        <taxon>Blastocladiomycetes</taxon>
        <taxon>Blastocladiales</taxon>
        <taxon>Catenariaceae</taxon>
        <taxon>Catenaria</taxon>
    </lineage>
</organism>
<accession>A0A1Y2HM38</accession>
<protein>
    <recommendedName>
        <fullName evidence="2">Reelin domain-containing protein</fullName>
    </recommendedName>
</protein>
<comment type="caution">
    <text evidence="3">The sequence shown here is derived from an EMBL/GenBank/DDBJ whole genome shotgun (WGS) entry which is preliminary data.</text>
</comment>
<sequence>MYSRHMFLAVVAVLALNASLALANSAGLQMCEVTDAQMSRGMGGSASDLGFAIKVENPTPTGATVSITHSENTPLKGLLLWAFDASNKRIGTWTVKQGVTAYTPVSTCQGGAIAHNNPAVKPLKAGDAAAPEGFTLTVPKDAQGPLSVRAVIATGRTKWQITRAFSLQGVGSASGSGSAGATTTPSASTALGVSGAASLAAVAAAVAAVVA</sequence>
<evidence type="ECO:0000313" key="4">
    <source>
        <dbReference type="Proteomes" id="UP000193411"/>
    </source>
</evidence>
<dbReference type="InterPro" id="IPR002861">
    <property type="entry name" value="Reeler_dom"/>
</dbReference>
<feature type="domain" description="Reelin" evidence="2">
    <location>
        <begin position="63"/>
        <end position="122"/>
    </location>
</feature>
<reference evidence="3 4" key="1">
    <citation type="submission" date="2016-07" db="EMBL/GenBank/DDBJ databases">
        <title>Pervasive Adenine N6-methylation of Active Genes in Fungi.</title>
        <authorList>
            <consortium name="DOE Joint Genome Institute"/>
            <person name="Mondo S.J."/>
            <person name="Dannebaum R.O."/>
            <person name="Kuo R.C."/>
            <person name="Labutti K."/>
            <person name="Haridas S."/>
            <person name="Kuo A."/>
            <person name="Salamov A."/>
            <person name="Ahrendt S.R."/>
            <person name="Lipzen A."/>
            <person name="Sullivan W."/>
            <person name="Andreopoulos W.B."/>
            <person name="Clum A."/>
            <person name="Lindquist E."/>
            <person name="Daum C."/>
            <person name="Ramamoorthy G.K."/>
            <person name="Gryganskyi A."/>
            <person name="Culley D."/>
            <person name="Magnuson J.K."/>
            <person name="James T.Y."/>
            <person name="O'Malley M.A."/>
            <person name="Stajich J.E."/>
            <person name="Spatafora J.W."/>
            <person name="Visel A."/>
            <person name="Grigoriev I.V."/>
        </authorList>
    </citation>
    <scope>NUCLEOTIDE SEQUENCE [LARGE SCALE GENOMIC DNA]</scope>
    <source>
        <strain evidence="3 4">PL171</strain>
    </source>
</reference>
<keyword evidence="1" id="KW-0732">Signal</keyword>